<dbReference type="OrthoDB" id="47717at2759"/>
<name>A0A1E7ESR9_9STRA</name>
<evidence type="ECO:0000256" key="2">
    <source>
        <dbReference type="SAM" id="Phobius"/>
    </source>
</evidence>
<keyword evidence="3" id="KW-0732">Signal</keyword>
<reference evidence="4 5" key="1">
    <citation type="submission" date="2016-09" db="EMBL/GenBank/DDBJ databases">
        <title>Extensive genetic diversity and differential bi-allelic expression allows diatom success in the polar Southern Ocean.</title>
        <authorList>
            <consortium name="DOE Joint Genome Institute"/>
            <person name="Mock T."/>
            <person name="Otillar R.P."/>
            <person name="Strauss J."/>
            <person name="Dupont C."/>
            <person name="Frickenhaus S."/>
            <person name="Maumus F."/>
            <person name="Mcmullan M."/>
            <person name="Sanges R."/>
            <person name="Schmutz J."/>
            <person name="Toseland A."/>
            <person name="Valas R."/>
            <person name="Veluchamy A."/>
            <person name="Ward B.J."/>
            <person name="Allen A."/>
            <person name="Barry K."/>
            <person name="Falciatore A."/>
            <person name="Ferrante M."/>
            <person name="Fortunato A.E."/>
            <person name="Gloeckner G."/>
            <person name="Gruber A."/>
            <person name="Hipkin R."/>
            <person name="Janech M."/>
            <person name="Kroth P."/>
            <person name="Leese F."/>
            <person name="Lindquist E."/>
            <person name="Lyon B.R."/>
            <person name="Martin J."/>
            <person name="Mayer C."/>
            <person name="Parker M."/>
            <person name="Quesneville H."/>
            <person name="Raymond J."/>
            <person name="Uhlig C."/>
            <person name="Valentin K.U."/>
            <person name="Worden A.Z."/>
            <person name="Armbrust E.V."/>
            <person name="Bowler C."/>
            <person name="Green B."/>
            <person name="Moulton V."/>
            <person name="Van Oosterhout C."/>
            <person name="Grigoriev I."/>
        </authorList>
    </citation>
    <scope>NUCLEOTIDE SEQUENCE [LARGE SCALE GENOMIC DNA]</scope>
    <source>
        <strain evidence="4 5">CCMP1102</strain>
    </source>
</reference>
<evidence type="ECO:0000313" key="4">
    <source>
        <dbReference type="EMBL" id="OEU08887.1"/>
    </source>
</evidence>
<feature type="region of interest" description="Disordered" evidence="1">
    <location>
        <begin position="282"/>
        <end position="364"/>
    </location>
</feature>
<accession>A0A1E7ESR9</accession>
<feature type="compositionally biased region" description="Polar residues" evidence="1">
    <location>
        <begin position="354"/>
        <end position="364"/>
    </location>
</feature>
<evidence type="ECO:0008006" key="6">
    <source>
        <dbReference type="Google" id="ProtNLM"/>
    </source>
</evidence>
<evidence type="ECO:0000256" key="1">
    <source>
        <dbReference type="SAM" id="MobiDB-lite"/>
    </source>
</evidence>
<dbReference type="KEGG" id="fcy:FRACYDRAFT_249232"/>
<evidence type="ECO:0000256" key="3">
    <source>
        <dbReference type="SAM" id="SignalP"/>
    </source>
</evidence>
<evidence type="ECO:0000313" key="5">
    <source>
        <dbReference type="Proteomes" id="UP000095751"/>
    </source>
</evidence>
<keyword evidence="2" id="KW-0472">Membrane</keyword>
<feature type="signal peptide" evidence="3">
    <location>
        <begin position="1"/>
        <end position="27"/>
    </location>
</feature>
<keyword evidence="5" id="KW-1185">Reference proteome</keyword>
<proteinExistence type="predicted"/>
<dbReference type="Proteomes" id="UP000095751">
    <property type="component" value="Unassembled WGS sequence"/>
</dbReference>
<keyword evidence="2" id="KW-0812">Transmembrane</keyword>
<sequence length="525" mass="58259">MILLSRCSSFLSAQKLVLLLLTIAATATSNMATTTVSAAAAVASNTTTTSAELSLGSIVMQLRSEVDSDSVKLNRKVQSVTSNYLNEYFYAYYKSTEPGFIDYFSHIDLSTKSFGVHGVEGSFITTLEIEGSLTFSSDKLPSNFFIDTLLRNAFSGQNEQLYLTELLTEGNDDAEEFLQKLTYLIIDINGVKVVESWIQDNKKIETIPDHYSKVKGTVVEGGTNNNNEGANVFSTEEWIMIFVYSALGICGSVVILCCAFYICRYISRRCCDKNERTNRNEEPMKVIKLPIKKRQPKQKQSLSSNRGVKNHNNGTPSSATVFHDNDRISPTSSATTKSSAGSISDHMDRPAPSPQRSMMSQASSKFTYTENMSKWCASSIDGATGSSICGKHSMDGAPSIDLATWRGGKQDPPAFGNDISVIESDLTLIHECEEDNDNDDVETGRLNNKNRMLGERQSKARLSNRSEAYYYYQGSQVANEVDEDEDNDVLDASTGDVIADLRNLSLQIERERSIRTMRKDRIRRK</sequence>
<feature type="transmembrane region" description="Helical" evidence="2">
    <location>
        <begin position="238"/>
        <end position="263"/>
    </location>
</feature>
<feature type="compositionally biased region" description="Low complexity" evidence="1">
    <location>
        <begin position="328"/>
        <end position="344"/>
    </location>
</feature>
<gene>
    <name evidence="4" type="ORF">FRACYDRAFT_249232</name>
</gene>
<organism evidence="4 5">
    <name type="scientific">Fragilariopsis cylindrus CCMP1102</name>
    <dbReference type="NCBI Taxonomy" id="635003"/>
    <lineage>
        <taxon>Eukaryota</taxon>
        <taxon>Sar</taxon>
        <taxon>Stramenopiles</taxon>
        <taxon>Ochrophyta</taxon>
        <taxon>Bacillariophyta</taxon>
        <taxon>Bacillariophyceae</taxon>
        <taxon>Bacillariophycidae</taxon>
        <taxon>Bacillariales</taxon>
        <taxon>Bacillariaceae</taxon>
        <taxon>Fragilariopsis</taxon>
    </lineage>
</organism>
<keyword evidence="2" id="KW-1133">Transmembrane helix</keyword>
<dbReference type="EMBL" id="KV784378">
    <property type="protein sequence ID" value="OEU08887.1"/>
    <property type="molecule type" value="Genomic_DNA"/>
</dbReference>
<dbReference type="AlphaFoldDB" id="A0A1E7ESR9"/>
<protein>
    <recommendedName>
        <fullName evidence="6">SEA domain-containing protein</fullName>
    </recommendedName>
</protein>
<feature type="chain" id="PRO_5009192206" description="SEA domain-containing protein" evidence="3">
    <location>
        <begin position="28"/>
        <end position="525"/>
    </location>
</feature>
<dbReference type="InParanoid" id="A0A1E7ESR9"/>
<feature type="compositionally biased region" description="Polar residues" evidence="1">
    <location>
        <begin position="298"/>
        <end position="320"/>
    </location>
</feature>